<keyword evidence="2" id="KW-0315">Glutamine amidotransferase</keyword>
<evidence type="ECO:0000313" key="5">
    <source>
        <dbReference type="EMBL" id="MBC5696486.1"/>
    </source>
</evidence>
<dbReference type="EMBL" id="JACOPK010000011">
    <property type="protein sequence ID" value="MBC5696486.1"/>
    <property type="molecule type" value="Genomic_DNA"/>
</dbReference>
<accession>A0ABR7GQ95</accession>
<dbReference type="Proteomes" id="UP000641741">
    <property type="component" value="Unassembled WGS sequence"/>
</dbReference>
<keyword evidence="6" id="KW-1185">Reference proteome</keyword>
<dbReference type="PANTHER" id="PTHR11907">
    <property type="entry name" value="AMIDOPHOSPHORIBOSYLTRANSFERASE"/>
    <property type="match status" value="1"/>
</dbReference>
<dbReference type="RefSeq" id="WP_118722747.1">
    <property type="nucleotide sequence ID" value="NZ_JACOPK010000011.1"/>
</dbReference>
<gene>
    <name evidence="5" type="ORF">H8S02_11115</name>
</gene>
<evidence type="ECO:0000313" key="6">
    <source>
        <dbReference type="Proteomes" id="UP000641741"/>
    </source>
</evidence>
<dbReference type="PROSITE" id="PS51278">
    <property type="entry name" value="GATASE_TYPE_2"/>
    <property type="match status" value="1"/>
</dbReference>
<dbReference type="PIRSF" id="PIRSF018774">
    <property type="entry name" value="GOGAT_lg_dom1"/>
    <property type="match status" value="1"/>
</dbReference>
<evidence type="ECO:0000256" key="3">
    <source>
        <dbReference type="SAM" id="Phobius"/>
    </source>
</evidence>
<proteinExistence type="predicted"/>
<dbReference type="InterPro" id="IPR017932">
    <property type="entry name" value="GATase_2_dom"/>
</dbReference>
<keyword evidence="3" id="KW-0472">Membrane</keyword>
<keyword evidence="3" id="KW-1133">Transmembrane helix</keyword>
<evidence type="ECO:0000256" key="2">
    <source>
        <dbReference type="ARBA" id="ARBA00022962"/>
    </source>
</evidence>
<dbReference type="InterPro" id="IPR029055">
    <property type="entry name" value="Ntn_hydrolases_N"/>
</dbReference>
<dbReference type="Gene3D" id="3.60.20.10">
    <property type="entry name" value="Glutamine Phosphoribosylpyrophosphate, subunit 1, domain 1"/>
    <property type="match status" value="1"/>
</dbReference>
<feature type="transmembrane region" description="Helical" evidence="3">
    <location>
        <begin position="286"/>
        <end position="309"/>
    </location>
</feature>
<protein>
    <recommendedName>
        <fullName evidence="4">Glutamine amidotransferase type-2 domain-containing protein</fullName>
    </recommendedName>
</protein>
<feature type="domain" description="Glutamine amidotransferase type-2" evidence="4">
    <location>
        <begin position="14"/>
        <end position="360"/>
    </location>
</feature>
<dbReference type="CDD" id="cd01907">
    <property type="entry name" value="GlxB"/>
    <property type="match status" value="1"/>
</dbReference>
<name>A0ABR7GQ95_9FIRM</name>
<dbReference type="Pfam" id="PF00310">
    <property type="entry name" value="GATase_2"/>
    <property type="match status" value="1"/>
</dbReference>
<comment type="caution">
    <text evidence="5">The sequence shown here is derived from an EMBL/GenBank/DDBJ whole genome shotgun (WGS) entry which is preliminary data.</text>
</comment>
<dbReference type="SUPFAM" id="SSF56235">
    <property type="entry name" value="N-terminal nucleophile aminohydrolases (Ntn hydrolases)"/>
    <property type="match status" value="1"/>
</dbReference>
<dbReference type="InterPro" id="IPR012375">
    <property type="entry name" value="Glu_synth_lsu_1"/>
</dbReference>
<reference evidence="5 6" key="1">
    <citation type="submission" date="2020-08" db="EMBL/GenBank/DDBJ databases">
        <title>Genome public.</title>
        <authorList>
            <person name="Liu C."/>
            <person name="Sun Q."/>
        </authorList>
    </citation>
    <scope>NUCLEOTIDE SEQUENCE [LARGE SCALE GENOMIC DNA]</scope>
    <source>
        <strain evidence="5 6">M2</strain>
    </source>
</reference>
<evidence type="ECO:0000259" key="4">
    <source>
        <dbReference type="PROSITE" id="PS51278"/>
    </source>
</evidence>
<organism evidence="5 6">
    <name type="scientific">Agathobaculum hominis</name>
    <dbReference type="NCBI Taxonomy" id="2763014"/>
    <lineage>
        <taxon>Bacteria</taxon>
        <taxon>Bacillati</taxon>
        <taxon>Bacillota</taxon>
        <taxon>Clostridia</taxon>
        <taxon>Eubacteriales</taxon>
        <taxon>Butyricicoccaceae</taxon>
        <taxon>Agathobaculum</taxon>
    </lineage>
</organism>
<keyword evidence="3" id="KW-0812">Transmembrane</keyword>
<sequence>MLQKEGQVRIPAGCAISGIFHKDGARENGTRIIDSIRTMHDRSNGLGGGFAGYGIYPEYADYYAFHVFFDTQAAKDECEREIEKHFDIVNLSKIPTRQHPRITDEPMIWRYFVAPLPTKLAASQLDEREFVARFVIRINHTLDGAYIFSSGKNMGVFKANGFPEDVGEYYMLENYEAYSWTCHGRYPTNTPGWWGGAHPFALLDTTVVHNGEISSYDANRRFIEMFGYSCDLLTDTEVITYIIDYLGRKLGLTYPEISNVIAAPFWSTIEKQEPRERERLTYLRNAFASLMVTGPFSILVGYTGGLMALNDRLKLRSMVVGEKDETVYIASEECAIRVIAPELDKIWAPRGGEAVIVNLNDGGNK</sequence>
<evidence type="ECO:0000256" key="1">
    <source>
        <dbReference type="ARBA" id="ARBA00022679"/>
    </source>
</evidence>
<keyword evidence="1" id="KW-0808">Transferase</keyword>